<sequence>MSSTRSKPLKRLTETSSYIPTWDIGFSKEHT</sequence>
<proteinExistence type="predicted"/>
<accession>A0A8S5MKF3</accession>
<reference evidence="1" key="1">
    <citation type="journal article" date="2021" name="Proc. Natl. Acad. Sci. U.S.A.">
        <title>A Catalog of Tens of Thousands of Viruses from Human Metagenomes Reveals Hidden Associations with Chronic Diseases.</title>
        <authorList>
            <person name="Tisza M.J."/>
            <person name="Buck C.B."/>
        </authorList>
    </citation>
    <scope>NUCLEOTIDE SEQUENCE</scope>
    <source>
        <strain evidence="1">CtSdk10</strain>
    </source>
</reference>
<organism evidence="1">
    <name type="scientific">Siphoviridae sp. ctSdk10</name>
    <dbReference type="NCBI Taxonomy" id="2826345"/>
    <lineage>
        <taxon>Viruses</taxon>
        <taxon>Duplodnaviria</taxon>
        <taxon>Heunggongvirae</taxon>
        <taxon>Uroviricota</taxon>
        <taxon>Caudoviricetes</taxon>
    </lineage>
</organism>
<protein>
    <submittedName>
        <fullName evidence="1">Uncharacterized protein</fullName>
    </submittedName>
</protein>
<dbReference type="EMBL" id="BK014921">
    <property type="protein sequence ID" value="DAD82535.1"/>
    <property type="molecule type" value="Genomic_DNA"/>
</dbReference>
<evidence type="ECO:0000313" key="1">
    <source>
        <dbReference type="EMBL" id="DAD82535.1"/>
    </source>
</evidence>
<name>A0A8S5MKF3_9CAUD</name>